<dbReference type="PROSITE" id="PS50893">
    <property type="entry name" value="ABC_TRANSPORTER_2"/>
    <property type="match status" value="1"/>
</dbReference>
<evidence type="ECO:0000313" key="6">
    <source>
        <dbReference type="EMBL" id="MDU0112887.1"/>
    </source>
</evidence>
<evidence type="ECO:0000256" key="1">
    <source>
        <dbReference type="ARBA" id="ARBA00005417"/>
    </source>
</evidence>
<dbReference type="Gene3D" id="3.40.50.300">
    <property type="entry name" value="P-loop containing nucleotide triphosphate hydrolases"/>
    <property type="match status" value="1"/>
</dbReference>
<gene>
    <name evidence="6" type="ORF">RT723_07720</name>
</gene>
<feature type="domain" description="ABC transporter" evidence="5">
    <location>
        <begin position="2"/>
        <end position="236"/>
    </location>
</feature>
<keyword evidence="7" id="KW-1185">Reference proteome</keyword>
<dbReference type="Pfam" id="PF00005">
    <property type="entry name" value="ABC_tran"/>
    <property type="match status" value="1"/>
</dbReference>
<keyword evidence="4 6" id="KW-0067">ATP-binding</keyword>
<name>A0ABU3R096_9GAMM</name>
<dbReference type="SMART" id="SM00382">
    <property type="entry name" value="AAA"/>
    <property type="match status" value="1"/>
</dbReference>
<dbReference type="EMBL" id="JAWCUA010000007">
    <property type="protein sequence ID" value="MDU0112887.1"/>
    <property type="molecule type" value="Genomic_DNA"/>
</dbReference>
<evidence type="ECO:0000256" key="2">
    <source>
        <dbReference type="ARBA" id="ARBA00022448"/>
    </source>
</evidence>
<reference evidence="6 7" key="1">
    <citation type="submission" date="2023-10" db="EMBL/GenBank/DDBJ databases">
        <title>Psychrosphaera aquimaarina strain SW33 isolated from seawater.</title>
        <authorList>
            <person name="Bayburt H."/>
            <person name="Kim J.M."/>
            <person name="Choi B.J."/>
            <person name="Jeon C.O."/>
        </authorList>
    </citation>
    <scope>NUCLEOTIDE SEQUENCE [LARGE SCALE GENOMIC DNA]</scope>
    <source>
        <strain evidence="6 7">KCTC 52743</strain>
    </source>
</reference>
<keyword evidence="3" id="KW-0547">Nucleotide-binding</keyword>
<evidence type="ECO:0000313" key="7">
    <source>
        <dbReference type="Proteomes" id="UP001257914"/>
    </source>
</evidence>
<dbReference type="InterPro" id="IPR003593">
    <property type="entry name" value="AAA+_ATPase"/>
</dbReference>
<dbReference type="PANTHER" id="PTHR43335">
    <property type="entry name" value="ABC TRANSPORTER, ATP-BINDING PROTEIN"/>
    <property type="match status" value="1"/>
</dbReference>
<dbReference type="PROSITE" id="PS00211">
    <property type="entry name" value="ABC_TRANSPORTER_1"/>
    <property type="match status" value="1"/>
</dbReference>
<comment type="similarity">
    <text evidence="1">Belongs to the ABC transporter superfamily.</text>
</comment>
<evidence type="ECO:0000256" key="3">
    <source>
        <dbReference type="ARBA" id="ARBA00022741"/>
    </source>
</evidence>
<evidence type="ECO:0000256" key="4">
    <source>
        <dbReference type="ARBA" id="ARBA00022840"/>
    </source>
</evidence>
<dbReference type="CDD" id="cd03264">
    <property type="entry name" value="ABC_drug_resistance_like"/>
    <property type="match status" value="1"/>
</dbReference>
<evidence type="ECO:0000259" key="5">
    <source>
        <dbReference type="PROSITE" id="PS50893"/>
    </source>
</evidence>
<dbReference type="PANTHER" id="PTHR43335:SF2">
    <property type="entry name" value="ABC TRANSPORTER, ATP-BINDING PROTEIN"/>
    <property type="match status" value="1"/>
</dbReference>
<dbReference type="InterPro" id="IPR027417">
    <property type="entry name" value="P-loop_NTPase"/>
</dbReference>
<dbReference type="GO" id="GO:0005524">
    <property type="term" value="F:ATP binding"/>
    <property type="evidence" value="ECO:0007669"/>
    <property type="project" value="UniProtKB-KW"/>
</dbReference>
<dbReference type="SUPFAM" id="SSF52540">
    <property type="entry name" value="P-loop containing nucleoside triphosphate hydrolases"/>
    <property type="match status" value="1"/>
</dbReference>
<accession>A0ABU3R096</accession>
<protein>
    <submittedName>
        <fullName evidence="6">ABC transporter ATP-binding protein</fullName>
    </submittedName>
</protein>
<dbReference type="Proteomes" id="UP001257914">
    <property type="component" value="Unassembled WGS sequence"/>
</dbReference>
<proteinExistence type="inferred from homology"/>
<dbReference type="InterPro" id="IPR017871">
    <property type="entry name" value="ABC_transporter-like_CS"/>
</dbReference>
<organism evidence="6 7">
    <name type="scientific">Psychrosphaera aquimarina</name>
    <dbReference type="NCBI Taxonomy" id="2044854"/>
    <lineage>
        <taxon>Bacteria</taxon>
        <taxon>Pseudomonadati</taxon>
        <taxon>Pseudomonadota</taxon>
        <taxon>Gammaproteobacteria</taxon>
        <taxon>Alteromonadales</taxon>
        <taxon>Pseudoalteromonadaceae</taxon>
        <taxon>Psychrosphaera</taxon>
    </lineage>
</organism>
<comment type="caution">
    <text evidence="6">The sequence shown here is derived from an EMBL/GenBank/DDBJ whole genome shotgun (WGS) entry which is preliminary data.</text>
</comment>
<sequence length="290" mass="31596">MLTIRNLCKSYSSENKNDVMALNNINLTIKAGMFGLLGPNGAGKSTLMRTIATLQLPDSGQIEFNGIDVLTEPQKLRPVLGYLPQEFGVYPGMSAFALLEHFALLKGLSDKKQRHKQIQELLYLTNLTDVQNKAVSGFSGGMKQRFGIAQALLGAPKLLIVDEPTAGLDPQERNRFHNLLSDISENTVVILSTHIVEDVSNLCPNMAVQVNGEIIATGVPSELTSSLNGKLWQATINKAQLSQYQSLHQVISHRLVAGEVQIHVISDTCPASEFNAVVPDLEDSIFFAVS</sequence>
<keyword evidence="2" id="KW-0813">Transport</keyword>
<dbReference type="InterPro" id="IPR003439">
    <property type="entry name" value="ABC_transporter-like_ATP-bd"/>
</dbReference>
<dbReference type="RefSeq" id="WP_315946554.1">
    <property type="nucleotide sequence ID" value="NZ_JAWCUA010000007.1"/>
</dbReference>